<evidence type="ECO:0000256" key="5">
    <source>
        <dbReference type="ARBA" id="ARBA00022630"/>
    </source>
</evidence>
<protein>
    <submittedName>
        <fullName evidence="9">Flavodoxin I</fullName>
    </submittedName>
</protein>
<evidence type="ECO:0000313" key="9">
    <source>
        <dbReference type="EMBL" id="SEN70826.1"/>
    </source>
</evidence>
<dbReference type="AlphaFoldDB" id="A0A1H8IS64"/>
<gene>
    <name evidence="9" type="ORF">SAMN05192533_11814</name>
</gene>
<keyword evidence="5" id="KW-0285">Flavoprotein</keyword>
<dbReference type="InterPro" id="IPR008254">
    <property type="entry name" value="Flavodoxin/NO_synth"/>
</dbReference>
<evidence type="ECO:0000256" key="2">
    <source>
        <dbReference type="ARBA" id="ARBA00003297"/>
    </source>
</evidence>
<dbReference type="GO" id="GO:0009055">
    <property type="term" value="F:electron transfer activity"/>
    <property type="evidence" value="ECO:0007669"/>
    <property type="project" value="InterPro"/>
</dbReference>
<dbReference type="InterPro" id="IPR029039">
    <property type="entry name" value="Flavoprotein-like_sf"/>
</dbReference>
<dbReference type="EMBL" id="FOBW01000018">
    <property type="protein sequence ID" value="SEN70826.1"/>
    <property type="molecule type" value="Genomic_DNA"/>
</dbReference>
<comment type="cofactor">
    <cofactor evidence="1">
        <name>FMN</name>
        <dbReference type="ChEBI" id="CHEBI:58210"/>
    </cofactor>
</comment>
<dbReference type="Gene3D" id="3.40.50.360">
    <property type="match status" value="1"/>
</dbReference>
<evidence type="ECO:0000256" key="1">
    <source>
        <dbReference type="ARBA" id="ARBA00001917"/>
    </source>
</evidence>
<feature type="domain" description="Flavodoxin-like" evidence="8">
    <location>
        <begin position="7"/>
        <end position="148"/>
    </location>
</feature>
<organism evidence="9 10">
    <name type="scientific">Mesobacillus persicus</name>
    <dbReference type="NCBI Taxonomy" id="930146"/>
    <lineage>
        <taxon>Bacteria</taxon>
        <taxon>Bacillati</taxon>
        <taxon>Bacillota</taxon>
        <taxon>Bacilli</taxon>
        <taxon>Bacillales</taxon>
        <taxon>Bacillaceae</taxon>
        <taxon>Mesobacillus</taxon>
    </lineage>
</organism>
<name>A0A1H8IS64_9BACI</name>
<dbReference type="InterPro" id="IPR050619">
    <property type="entry name" value="Flavodoxin"/>
</dbReference>
<dbReference type="STRING" id="930146.SAMN05192533_11814"/>
<dbReference type="SUPFAM" id="SSF52218">
    <property type="entry name" value="Flavoproteins"/>
    <property type="match status" value="1"/>
</dbReference>
<keyword evidence="7" id="KW-0249">Electron transport</keyword>
<dbReference type="Pfam" id="PF00258">
    <property type="entry name" value="Flavodoxin_1"/>
    <property type="match status" value="1"/>
</dbReference>
<comment type="similarity">
    <text evidence="3">Belongs to the flavodoxin family.</text>
</comment>
<dbReference type="PANTHER" id="PTHR42809">
    <property type="entry name" value="FLAVODOXIN 2"/>
    <property type="match status" value="1"/>
</dbReference>
<proteinExistence type="inferred from homology"/>
<evidence type="ECO:0000256" key="3">
    <source>
        <dbReference type="ARBA" id="ARBA00005267"/>
    </source>
</evidence>
<comment type="function">
    <text evidence="2">Low-potential electron donor to a number of redox enzymes.</text>
</comment>
<evidence type="ECO:0000256" key="4">
    <source>
        <dbReference type="ARBA" id="ARBA00022448"/>
    </source>
</evidence>
<dbReference type="GO" id="GO:0010181">
    <property type="term" value="F:FMN binding"/>
    <property type="evidence" value="ECO:0007669"/>
    <property type="project" value="InterPro"/>
</dbReference>
<dbReference type="InterPro" id="IPR001226">
    <property type="entry name" value="Flavodoxin_CS"/>
</dbReference>
<keyword evidence="6" id="KW-0288">FMN</keyword>
<keyword evidence="4" id="KW-0813">Transport</keyword>
<reference evidence="10" key="1">
    <citation type="submission" date="2016-10" db="EMBL/GenBank/DDBJ databases">
        <authorList>
            <person name="Varghese N."/>
            <person name="Submissions S."/>
        </authorList>
    </citation>
    <scope>NUCLEOTIDE SEQUENCE [LARGE SCALE GENOMIC DNA]</scope>
    <source>
        <strain evidence="10">B48,IBRC-M 10115,DSM 25386,CECT 8001</strain>
    </source>
</reference>
<keyword evidence="10" id="KW-1185">Reference proteome</keyword>
<accession>A0A1H8IS64</accession>
<evidence type="ECO:0000313" key="10">
    <source>
        <dbReference type="Proteomes" id="UP000198553"/>
    </source>
</evidence>
<dbReference type="PROSITE" id="PS00201">
    <property type="entry name" value="FLAVODOXIN"/>
    <property type="match status" value="1"/>
</dbReference>
<evidence type="ECO:0000256" key="6">
    <source>
        <dbReference type="ARBA" id="ARBA00022643"/>
    </source>
</evidence>
<dbReference type="GO" id="GO:0016651">
    <property type="term" value="F:oxidoreductase activity, acting on NAD(P)H"/>
    <property type="evidence" value="ECO:0007669"/>
    <property type="project" value="UniProtKB-ARBA"/>
</dbReference>
<sequence>MNCKMKVAIVYASITGNTKELAEELFELFLAHSVEVTLYKIEDFPLLDLNQFDAIAVGTYTWGNGEIPTEMRGLYQAFELLGRKSLVTAIFGTGDSFYLRYCGAVDLFRDMLYVHTNLAAILKVELTPQDQDVDRCHRLVVAIVNRVQRIQHVANGLAGRH</sequence>
<evidence type="ECO:0000256" key="7">
    <source>
        <dbReference type="ARBA" id="ARBA00022982"/>
    </source>
</evidence>
<dbReference type="PROSITE" id="PS50902">
    <property type="entry name" value="FLAVODOXIN_LIKE"/>
    <property type="match status" value="1"/>
</dbReference>
<dbReference type="Proteomes" id="UP000198553">
    <property type="component" value="Unassembled WGS sequence"/>
</dbReference>
<evidence type="ECO:0000259" key="8">
    <source>
        <dbReference type="PROSITE" id="PS50902"/>
    </source>
</evidence>
<dbReference type="PANTHER" id="PTHR42809:SF1">
    <property type="entry name" value="FLAVODOXIN 1"/>
    <property type="match status" value="1"/>
</dbReference>